<gene>
    <name evidence="2" type="ORF">HO173_010137</name>
</gene>
<dbReference type="InterPro" id="IPR006461">
    <property type="entry name" value="PLAC_motif_containing"/>
</dbReference>
<comment type="caution">
    <text evidence="2">The sequence shown here is derived from an EMBL/GenBank/DDBJ whole genome shotgun (WGS) entry which is preliminary data.</text>
</comment>
<dbReference type="NCBIfam" id="TIGR01571">
    <property type="entry name" value="A_thal_Cys_rich"/>
    <property type="match status" value="1"/>
</dbReference>
<name>A0A8H6FN71_9LECA</name>
<proteinExistence type="predicted"/>
<organism evidence="2 3">
    <name type="scientific">Letharia columbiana</name>
    <dbReference type="NCBI Taxonomy" id="112416"/>
    <lineage>
        <taxon>Eukaryota</taxon>
        <taxon>Fungi</taxon>
        <taxon>Dikarya</taxon>
        <taxon>Ascomycota</taxon>
        <taxon>Pezizomycotina</taxon>
        <taxon>Lecanoromycetes</taxon>
        <taxon>OSLEUM clade</taxon>
        <taxon>Lecanoromycetidae</taxon>
        <taxon>Lecanorales</taxon>
        <taxon>Lecanorineae</taxon>
        <taxon>Parmeliaceae</taxon>
        <taxon>Letharia</taxon>
    </lineage>
</organism>
<dbReference type="GeneID" id="59291784"/>
<dbReference type="AlphaFoldDB" id="A0A8H6FN71"/>
<evidence type="ECO:0000313" key="3">
    <source>
        <dbReference type="Proteomes" id="UP000578531"/>
    </source>
</evidence>
<dbReference type="Pfam" id="PF04749">
    <property type="entry name" value="PLAC8"/>
    <property type="match status" value="1"/>
</dbReference>
<evidence type="ECO:0000256" key="1">
    <source>
        <dbReference type="SAM" id="MobiDB-lite"/>
    </source>
</evidence>
<dbReference type="Proteomes" id="UP000578531">
    <property type="component" value="Unassembled WGS sequence"/>
</dbReference>
<protein>
    <submittedName>
        <fullName evidence="2">Uncharacterized protein</fullName>
    </submittedName>
</protein>
<evidence type="ECO:0000313" key="2">
    <source>
        <dbReference type="EMBL" id="KAF6231605.1"/>
    </source>
</evidence>
<reference evidence="2 3" key="1">
    <citation type="journal article" date="2020" name="Genomics">
        <title>Complete, high-quality genomes from long-read metagenomic sequencing of two wolf lichen thalli reveals enigmatic genome architecture.</title>
        <authorList>
            <person name="McKenzie S.K."/>
            <person name="Walston R.F."/>
            <person name="Allen J.L."/>
        </authorList>
    </citation>
    <scope>NUCLEOTIDE SEQUENCE [LARGE SCALE GENOMIC DNA]</scope>
    <source>
        <strain evidence="2">WasteWater2</strain>
    </source>
</reference>
<feature type="region of interest" description="Disordered" evidence="1">
    <location>
        <begin position="80"/>
        <end position="125"/>
    </location>
</feature>
<dbReference type="PANTHER" id="PTHR15907">
    <property type="entry name" value="DUF614 FAMILY PROTEIN-RELATED"/>
    <property type="match status" value="1"/>
</dbReference>
<feature type="compositionally biased region" description="Low complexity" evidence="1">
    <location>
        <begin position="80"/>
        <end position="92"/>
    </location>
</feature>
<keyword evidence="3" id="KW-1185">Reference proteome</keyword>
<sequence>MTFGNIKARRAGKTPSNCNGPCMGYAVLSLCCLQGIYQFTNRSNMRAQYQIQGTWSDDCCSSSCCCCCCALVQEDKESAARAPSTPAAAAQPTPQPQMVYSPPPGHEMEYFPPQSASPMPAPAAAPGMTAAEARLLTGFAQDATTIATTDIKADAGGF</sequence>
<dbReference type="RefSeq" id="XP_037161037.1">
    <property type="nucleotide sequence ID" value="XM_037312023.1"/>
</dbReference>
<feature type="compositionally biased region" description="Low complexity" evidence="1">
    <location>
        <begin position="112"/>
        <end position="125"/>
    </location>
</feature>
<dbReference type="EMBL" id="JACCJC010000055">
    <property type="protein sequence ID" value="KAF6231605.1"/>
    <property type="molecule type" value="Genomic_DNA"/>
</dbReference>
<accession>A0A8H6FN71</accession>